<evidence type="ECO:0000256" key="1">
    <source>
        <dbReference type="ARBA" id="ARBA00006218"/>
    </source>
</evidence>
<organism evidence="2 3">
    <name type="scientific">Aureococcus anophagefferens</name>
    <name type="common">Harmful bloom alga</name>
    <dbReference type="NCBI Taxonomy" id="44056"/>
    <lineage>
        <taxon>Eukaryota</taxon>
        <taxon>Sar</taxon>
        <taxon>Stramenopiles</taxon>
        <taxon>Ochrophyta</taxon>
        <taxon>Pelagophyceae</taxon>
        <taxon>Pelagomonadales</taxon>
        <taxon>Pelagomonadaceae</taxon>
        <taxon>Aureococcus</taxon>
    </lineage>
</organism>
<dbReference type="Proteomes" id="UP001363151">
    <property type="component" value="Unassembled WGS sequence"/>
</dbReference>
<dbReference type="Pfam" id="PF04051">
    <property type="entry name" value="TRAPP"/>
    <property type="match status" value="1"/>
</dbReference>
<protein>
    <submittedName>
        <fullName evidence="2">Protein transport protein</fullName>
    </submittedName>
</protein>
<dbReference type="InterPro" id="IPR024096">
    <property type="entry name" value="NO_sig/Golgi_transp_ligand-bd"/>
</dbReference>
<evidence type="ECO:0000313" key="2">
    <source>
        <dbReference type="EMBL" id="KAK7247870.1"/>
    </source>
</evidence>
<comment type="caution">
    <text evidence="2">The sequence shown here is derived from an EMBL/GenBank/DDBJ whole genome shotgun (WGS) entry which is preliminary data.</text>
</comment>
<keyword evidence="3" id="KW-1185">Reference proteome</keyword>
<dbReference type="EMBL" id="JBBJCI010000125">
    <property type="protein sequence ID" value="KAK7247870.1"/>
    <property type="molecule type" value="Genomic_DNA"/>
</dbReference>
<dbReference type="InterPro" id="IPR007194">
    <property type="entry name" value="TRAPP_component"/>
</dbReference>
<comment type="similarity">
    <text evidence="1">Belongs to the TRAPP small subunits family. BET3 subfamily.</text>
</comment>
<dbReference type="Gene3D" id="3.30.1380.20">
    <property type="entry name" value="Trafficking protein particle complex subunit 3"/>
    <property type="match status" value="1"/>
</dbReference>
<dbReference type="InterPro" id="IPR037992">
    <property type="entry name" value="TRAPPC6/Trs33"/>
</dbReference>
<dbReference type="PANTHER" id="PTHR12817">
    <property type="entry name" value="TRAFFICKING PROTEIN PARTICLE COMPLEX SUBUNIT 6B"/>
    <property type="match status" value="1"/>
</dbReference>
<accession>A0ABR1G411</accession>
<dbReference type="CDD" id="cd14944">
    <property type="entry name" value="TRAPPC6A_Trs33"/>
    <property type="match status" value="1"/>
</dbReference>
<dbReference type="SUPFAM" id="SSF111126">
    <property type="entry name" value="Ligand-binding domain in the NO signalling and Golgi transport"/>
    <property type="match status" value="1"/>
</dbReference>
<sequence>MPDAVAECLFEMLLTEAVKLDFPGEGPIIGPSGETASSRPELHGYEVGYRFVERIAQARALAADHLEAIKFICKDVWNEIFGKQIDKLQTNHRGVFVLKDYTFRWLARVSSDDAEAMKRVTANILQFPCGVLRGALANLGIVATVTAEYGTLPSCSFSIRIQGNDARFDKA</sequence>
<proteinExistence type="inferred from homology"/>
<reference evidence="2 3" key="1">
    <citation type="submission" date="2024-03" db="EMBL/GenBank/DDBJ databases">
        <title>Aureococcus anophagefferens CCMP1851 and Kratosvirus quantuckense: Draft genome of a second virus-susceptible host strain in the model system.</title>
        <authorList>
            <person name="Chase E."/>
            <person name="Truchon A.R."/>
            <person name="Schepens W."/>
            <person name="Wilhelm S.W."/>
        </authorList>
    </citation>
    <scope>NUCLEOTIDE SEQUENCE [LARGE SCALE GENOMIC DNA]</scope>
    <source>
        <strain evidence="2 3">CCMP1851</strain>
    </source>
</reference>
<name>A0ABR1G411_AURAN</name>
<evidence type="ECO:0000313" key="3">
    <source>
        <dbReference type="Proteomes" id="UP001363151"/>
    </source>
</evidence>
<dbReference type="PANTHER" id="PTHR12817:SF0">
    <property type="entry name" value="GEO08327P1"/>
    <property type="match status" value="1"/>
</dbReference>
<gene>
    <name evidence="2" type="primary">TRAPPC6B</name>
    <name evidence="2" type="ORF">SO694_00120067</name>
</gene>